<feature type="region of interest" description="Disordered" evidence="11">
    <location>
        <begin position="1"/>
        <end position="32"/>
    </location>
</feature>
<comment type="subcellular location">
    <subcellularLocation>
        <location evidence="1">Membrane</location>
        <topology evidence="1">Multi-pass membrane protein</topology>
    </subcellularLocation>
</comment>
<keyword evidence="7" id="KW-0547">Nucleotide-binding</keyword>
<dbReference type="CDD" id="cd18580">
    <property type="entry name" value="ABC_6TM_ABCC_D2"/>
    <property type="match status" value="1"/>
</dbReference>
<accession>A0AAV8UX00</accession>
<feature type="transmembrane region" description="Helical" evidence="12">
    <location>
        <begin position="247"/>
        <end position="267"/>
    </location>
</feature>
<name>A0AAV8UX00_9RHOD</name>
<feature type="transmembrane region" description="Helical" evidence="12">
    <location>
        <begin position="1027"/>
        <end position="1049"/>
    </location>
</feature>
<dbReference type="InterPro" id="IPR044746">
    <property type="entry name" value="ABCC_6TM_D1"/>
</dbReference>
<dbReference type="FunFam" id="3.40.50.300:FF:000997">
    <property type="entry name" value="Multidrug resistance-associated protein 1"/>
    <property type="match status" value="1"/>
</dbReference>
<dbReference type="CDD" id="cd03250">
    <property type="entry name" value="ABCC_MRP_domain1"/>
    <property type="match status" value="1"/>
</dbReference>
<dbReference type="InterPro" id="IPR044726">
    <property type="entry name" value="ABCC_6TM_D2"/>
</dbReference>
<comment type="caution">
    <text evidence="15">The sequence shown here is derived from an EMBL/GenBank/DDBJ whole genome shotgun (WGS) entry which is preliminary data.</text>
</comment>
<dbReference type="GO" id="GO:0005524">
    <property type="term" value="F:ATP binding"/>
    <property type="evidence" value="ECO:0007669"/>
    <property type="project" value="UniProtKB-KW"/>
</dbReference>
<feature type="transmembrane region" description="Helical" evidence="12">
    <location>
        <begin position="359"/>
        <end position="385"/>
    </location>
</feature>
<evidence type="ECO:0000256" key="4">
    <source>
        <dbReference type="ARBA" id="ARBA00022448"/>
    </source>
</evidence>
<dbReference type="InterPro" id="IPR011527">
    <property type="entry name" value="ABC1_TM_dom"/>
</dbReference>
<feature type="region of interest" description="Disordered" evidence="11">
    <location>
        <begin position="423"/>
        <end position="490"/>
    </location>
</feature>
<evidence type="ECO:0000313" key="16">
    <source>
        <dbReference type="Proteomes" id="UP001157974"/>
    </source>
</evidence>
<dbReference type="SUPFAM" id="SSF52540">
    <property type="entry name" value="P-loop containing nucleoside triphosphate hydrolases"/>
    <property type="match status" value="2"/>
</dbReference>
<protein>
    <recommendedName>
        <fullName evidence="3">Probable ATP-dependent transporter ycf16</fullName>
    </recommendedName>
</protein>
<dbReference type="InterPro" id="IPR017871">
    <property type="entry name" value="ABC_transporter-like_CS"/>
</dbReference>
<feature type="transmembrane region" description="Helical" evidence="12">
    <location>
        <begin position="1002"/>
        <end position="1021"/>
    </location>
</feature>
<dbReference type="InterPro" id="IPR050173">
    <property type="entry name" value="ABC_transporter_C-like"/>
</dbReference>
<dbReference type="InterPro" id="IPR036640">
    <property type="entry name" value="ABC1_TM_sf"/>
</dbReference>
<dbReference type="Proteomes" id="UP001157974">
    <property type="component" value="Unassembled WGS sequence"/>
</dbReference>
<sequence length="1352" mass="149218">MVAKEVEEVAVTETPSTVSSEDADGPPPSPEPHANIISRVMLGWAFPLVLKGFKTPLQGDDVWDLNPKNSAEVVANRFEQVYATYPEDKPRLIKTMFRVSRRLFFYTVILELLFIAFGMASPLIVNRILENVDDPSAPSSTGYLWSFGLFVATCFRILAETHKYLELTRASCTLRAEIQSVVYRKAIRISSSSRSGSSVGEIINLMQLDAESIGRFALSINALWSAPLQLIISVGLLYVFIGPSSLIGLAATLLTIPIQSMVVRRVFLLRKKTMKVTDERVKLSNEILQGIKAVKFYAWEKPFGGKVGDIRKREMAILQSTIVFRALFVVVISALPTLISVVTFAFYTGVFKNELDVSSVFTAILLLSALRGPLLSLPFAVTAIVEAKVSVKRIERFLGFENTATISRNDDSCEVGEIKVENGSFKWGDPPPPLPSRRALQQQKGERRGLLSRLFRRRKKSEAENTEGSSEKRPSENDGEKAAEAVPEAAEESSFSLMNVDIDIPSGQLTAIVGPVGAGKTSLLNAVLGEMKAVDGSVKRNGTVAYVPQTAWIYNGTLRDNVLFGQALEDEKYDMVVEASQLRDDLSVLPSGHETLIGEKGINLSGGQKQRVSIARTIYSDVDIYIFDDPLSALDARVGKNVFDECMSKNGLLRNKTRLLVTNQLQFLPYTDKIIVLSEGRVQSQGTFKELIEKDEAFQAMVSGIVTTAQEDDLVVEKSSEPALKSFAQTDANLTRGKSKLVSKGTLMSMEERKTGGVKGALYVKYARLCGGLSLFSAALLISVVAAGVQVLPNWWLSYWSQQEALFPGETSTAAFLGVYFALGIGYVLLVFFRSLSFIWLTLVAARKLHENILRSVLSAPMSFFDVTPIGRILSRFSRDVAAADQQVPQAFLMMLGSLLSLIAAYVMIAIITPLFMAIAVPVTILYFLLQRFYNRTNIELKRLDSISKSPIYNHFAETLGGLTTIRAFEREDQFIDANVNHIDTNIRFFFAQNVTSRWFSLYLELLGSLLVLAAAIFGVMAKDSVFAGLVGLSLNSALQVTAFLGFSIRSITELESQMNAVERLIYYCEELPSEAQPINDDYRPPPEWPSKGKIHAKNLKMRYRPGLEPSLNGVSMDINPTERIGIVGRTGAGKSSLAVALLRLVEPYEGTLEIDDVDALKLGLEDLRSKITIIPQDPVIFSGTLRFNLDPFDAHTDQELWETLEKSSMKEVVADSGDGLEMNIVEYGGNLSSGQQQLLCLARALLRRPKILIMDEATSNVDYETDQAVQNTVRKEFVDSTILTIAHRLWTIADYDRILVMDNGEVAEFGTPEELLKTPNSRLNGLVDALGGSTASSFREVISKGSNAFPK</sequence>
<dbReference type="FunFam" id="1.20.1560.10:FF:000010">
    <property type="entry name" value="Multidrug resistance-associated ABC transporter"/>
    <property type="match status" value="1"/>
</dbReference>
<keyword evidence="6" id="KW-0677">Repeat</keyword>
<dbReference type="SMART" id="SM00382">
    <property type="entry name" value="AAA"/>
    <property type="match status" value="2"/>
</dbReference>
<dbReference type="Pfam" id="PF00664">
    <property type="entry name" value="ABC_membrane"/>
    <property type="match status" value="2"/>
</dbReference>
<keyword evidence="9 12" id="KW-1133">Transmembrane helix</keyword>
<evidence type="ECO:0000256" key="9">
    <source>
        <dbReference type="ARBA" id="ARBA00022989"/>
    </source>
</evidence>
<evidence type="ECO:0000259" key="13">
    <source>
        <dbReference type="PROSITE" id="PS50893"/>
    </source>
</evidence>
<keyword evidence="5 12" id="KW-0812">Transmembrane</keyword>
<dbReference type="InterPro" id="IPR027417">
    <property type="entry name" value="P-loop_NTPase"/>
</dbReference>
<dbReference type="PANTHER" id="PTHR24223">
    <property type="entry name" value="ATP-BINDING CASSETTE SUB-FAMILY C"/>
    <property type="match status" value="1"/>
</dbReference>
<dbReference type="FunFam" id="3.40.50.300:FF:000610">
    <property type="entry name" value="Multidrug resistance-associated ABC transporter"/>
    <property type="match status" value="1"/>
</dbReference>
<dbReference type="GO" id="GO:0016020">
    <property type="term" value="C:membrane"/>
    <property type="evidence" value="ECO:0007669"/>
    <property type="project" value="UniProtKB-SubCell"/>
</dbReference>
<evidence type="ECO:0000256" key="1">
    <source>
        <dbReference type="ARBA" id="ARBA00004141"/>
    </source>
</evidence>
<evidence type="ECO:0000256" key="2">
    <source>
        <dbReference type="ARBA" id="ARBA00009726"/>
    </source>
</evidence>
<feature type="transmembrane region" description="Helical" evidence="12">
    <location>
        <begin position="143"/>
        <end position="159"/>
    </location>
</feature>
<keyword evidence="8" id="KW-0067">ATP-binding</keyword>
<evidence type="ECO:0000256" key="3">
    <source>
        <dbReference type="ARBA" id="ARBA00014334"/>
    </source>
</evidence>
<dbReference type="CDD" id="cd03244">
    <property type="entry name" value="ABCC_MRP_domain2"/>
    <property type="match status" value="1"/>
</dbReference>
<evidence type="ECO:0000256" key="5">
    <source>
        <dbReference type="ARBA" id="ARBA00022692"/>
    </source>
</evidence>
<evidence type="ECO:0000256" key="6">
    <source>
        <dbReference type="ARBA" id="ARBA00022737"/>
    </source>
</evidence>
<dbReference type="InterPro" id="IPR003593">
    <property type="entry name" value="AAA+_ATPase"/>
</dbReference>
<dbReference type="Pfam" id="PF00005">
    <property type="entry name" value="ABC_tran"/>
    <property type="match status" value="2"/>
</dbReference>
<dbReference type="CDD" id="cd18579">
    <property type="entry name" value="ABC_6TM_ABCC_D1"/>
    <property type="match status" value="1"/>
</dbReference>
<evidence type="ECO:0000256" key="12">
    <source>
        <dbReference type="SAM" id="Phobius"/>
    </source>
</evidence>
<evidence type="ECO:0000256" key="10">
    <source>
        <dbReference type="ARBA" id="ARBA00023136"/>
    </source>
</evidence>
<feature type="domain" description="ABC transporter" evidence="13">
    <location>
        <begin position="481"/>
        <end position="704"/>
    </location>
</feature>
<dbReference type="PROSITE" id="PS50893">
    <property type="entry name" value="ABC_TRANSPORTER_2"/>
    <property type="match status" value="2"/>
</dbReference>
<evidence type="ECO:0000256" key="8">
    <source>
        <dbReference type="ARBA" id="ARBA00022840"/>
    </source>
</evidence>
<dbReference type="Gene3D" id="3.40.50.300">
    <property type="entry name" value="P-loop containing nucleotide triphosphate hydrolases"/>
    <property type="match status" value="2"/>
</dbReference>
<organism evidence="15 16">
    <name type="scientific">Rhodosorus marinus</name>
    <dbReference type="NCBI Taxonomy" id="101924"/>
    <lineage>
        <taxon>Eukaryota</taxon>
        <taxon>Rhodophyta</taxon>
        <taxon>Stylonematophyceae</taxon>
        <taxon>Stylonematales</taxon>
        <taxon>Stylonemataceae</taxon>
        <taxon>Rhodosorus</taxon>
    </lineage>
</organism>
<feature type="domain" description="ABC transmembrane type-1" evidence="14">
    <location>
        <begin position="108"/>
        <end position="386"/>
    </location>
</feature>
<keyword evidence="16" id="KW-1185">Reference proteome</keyword>
<feature type="transmembrane region" description="Helical" evidence="12">
    <location>
        <begin position="216"/>
        <end position="241"/>
    </location>
</feature>
<feature type="transmembrane region" description="Helical" evidence="12">
    <location>
        <begin position="322"/>
        <end position="347"/>
    </location>
</feature>
<dbReference type="FunFam" id="1.20.1560.10:FF:000006">
    <property type="entry name" value="ATP-binding cassette, sub-family C (CFTR/MRP), member 9"/>
    <property type="match status" value="1"/>
</dbReference>
<evidence type="ECO:0000256" key="7">
    <source>
        <dbReference type="ARBA" id="ARBA00022741"/>
    </source>
</evidence>
<dbReference type="PROSITE" id="PS00211">
    <property type="entry name" value="ABC_TRANSPORTER_1"/>
    <property type="match status" value="2"/>
</dbReference>
<feature type="transmembrane region" description="Helical" evidence="12">
    <location>
        <begin position="817"/>
        <end position="846"/>
    </location>
</feature>
<feature type="compositionally biased region" description="Basic and acidic residues" evidence="11">
    <location>
        <begin position="469"/>
        <end position="483"/>
    </location>
</feature>
<feature type="domain" description="ABC transporter" evidence="13">
    <location>
        <begin position="1095"/>
        <end position="1329"/>
    </location>
</feature>
<feature type="domain" description="ABC transmembrane type-1" evidence="14">
    <location>
        <begin position="778"/>
        <end position="1057"/>
    </location>
</feature>
<dbReference type="PANTHER" id="PTHR24223:SF456">
    <property type="entry name" value="MULTIDRUG RESISTANCE-ASSOCIATED PROTEIN LETHAL(2)03659"/>
    <property type="match status" value="1"/>
</dbReference>
<evidence type="ECO:0000313" key="15">
    <source>
        <dbReference type="EMBL" id="KAJ8907116.1"/>
    </source>
</evidence>
<dbReference type="PROSITE" id="PS50929">
    <property type="entry name" value="ABC_TM1F"/>
    <property type="match status" value="2"/>
</dbReference>
<dbReference type="GO" id="GO:0140359">
    <property type="term" value="F:ABC-type transporter activity"/>
    <property type="evidence" value="ECO:0007669"/>
    <property type="project" value="InterPro"/>
</dbReference>
<comment type="similarity">
    <text evidence="2">Belongs to the ABC transporter superfamily. ABCC family. Conjugate transporter (TC 3.A.1.208) subfamily.</text>
</comment>
<feature type="transmembrane region" description="Helical" evidence="12">
    <location>
        <begin position="891"/>
        <end position="909"/>
    </location>
</feature>
<dbReference type="GO" id="GO:0016887">
    <property type="term" value="F:ATP hydrolysis activity"/>
    <property type="evidence" value="ECO:0007669"/>
    <property type="project" value="InterPro"/>
</dbReference>
<dbReference type="Gene3D" id="1.20.1560.10">
    <property type="entry name" value="ABC transporter type 1, transmembrane domain"/>
    <property type="match status" value="2"/>
</dbReference>
<evidence type="ECO:0000256" key="11">
    <source>
        <dbReference type="SAM" id="MobiDB-lite"/>
    </source>
</evidence>
<keyword evidence="10 12" id="KW-0472">Membrane</keyword>
<proteinExistence type="inferred from homology"/>
<dbReference type="SUPFAM" id="SSF90123">
    <property type="entry name" value="ABC transporter transmembrane region"/>
    <property type="match status" value="2"/>
</dbReference>
<feature type="transmembrane region" description="Helical" evidence="12">
    <location>
        <begin position="775"/>
        <end position="797"/>
    </location>
</feature>
<keyword evidence="4" id="KW-0813">Transport</keyword>
<feature type="transmembrane region" description="Helical" evidence="12">
    <location>
        <begin position="103"/>
        <end position="123"/>
    </location>
</feature>
<gene>
    <name evidence="15" type="ORF">NDN08_003598</name>
</gene>
<reference evidence="15 16" key="1">
    <citation type="journal article" date="2023" name="Nat. Commun.">
        <title>Origin of minicircular mitochondrial genomes in red algae.</title>
        <authorList>
            <person name="Lee Y."/>
            <person name="Cho C.H."/>
            <person name="Lee Y.M."/>
            <person name="Park S.I."/>
            <person name="Yang J.H."/>
            <person name="West J.A."/>
            <person name="Bhattacharya D."/>
            <person name="Yoon H.S."/>
        </authorList>
    </citation>
    <scope>NUCLEOTIDE SEQUENCE [LARGE SCALE GENOMIC DNA]</scope>
    <source>
        <strain evidence="15 16">CCMP1338</strain>
        <tissue evidence="15">Whole cell</tissue>
    </source>
</reference>
<feature type="compositionally biased region" description="Low complexity" evidence="11">
    <location>
        <begin position="8"/>
        <end position="20"/>
    </location>
</feature>
<dbReference type="InterPro" id="IPR003439">
    <property type="entry name" value="ABC_transporter-like_ATP-bd"/>
</dbReference>
<dbReference type="EMBL" id="JAMWBK010000003">
    <property type="protein sequence ID" value="KAJ8907116.1"/>
    <property type="molecule type" value="Genomic_DNA"/>
</dbReference>
<evidence type="ECO:0000259" key="14">
    <source>
        <dbReference type="PROSITE" id="PS50929"/>
    </source>
</evidence>